<dbReference type="InterPro" id="IPR015813">
    <property type="entry name" value="Pyrv/PenolPyrv_kinase-like_dom"/>
</dbReference>
<evidence type="ECO:0000256" key="5">
    <source>
        <dbReference type="PIRSR" id="PIRSR015582-1"/>
    </source>
</evidence>
<dbReference type="PANTHER" id="PTHR32308:SF10">
    <property type="entry name" value="CITRATE LYASE SUBUNIT BETA"/>
    <property type="match status" value="1"/>
</dbReference>
<protein>
    <submittedName>
        <fullName evidence="8">CoA ester lyase</fullName>
    </submittedName>
</protein>
<dbReference type="Gene3D" id="3.20.20.60">
    <property type="entry name" value="Phosphoenolpyruvate-binding domains"/>
    <property type="match status" value="1"/>
</dbReference>
<feature type="domain" description="HpcH/HpaI aldolase/citrate lyase" evidence="7">
    <location>
        <begin position="5"/>
        <end position="213"/>
    </location>
</feature>
<feature type="binding site" evidence="5">
    <location>
        <position position="119"/>
    </location>
    <ligand>
        <name>substrate</name>
    </ligand>
</feature>
<evidence type="ECO:0000313" key="9">
    <source>
        <dbReference type="Proteomes" id="UP000318483"/>
    </source>
</evidence>
<dbReference type="Proteomes" id="UP000318483">
    <property type="component" value="Chromosome"/>
</dbReference>
<organism evidence="8 9">
    <name type="scientific">Qingshengfaniella alkalisoli</name>
    <dbReference type="NCBI Taxonomy" id="2599296"/>
    <lineage>
        <taxon>Bacteria</taxon>
        <taxon>Pseudomonadati</taxon>
        <taxon>Pseudomonadota</taxon>
        <taxon>Alphaproteobacteria</taxon>
        <taxon>Rhodobacterales</taxon>
        <taxon>Paracoccaceae</taxon>
        <taxon>Qingshengfaniella</taxon>
    </lineage>
</organism>
<keyword evidence="4 6" id="KW-0460">Magnesium</keyword>
<comment type="cofactor">
    <cofactor evidence="1">
        <name>Mg(2+)</name>
        <dbReference type="ChEBI" id="CHEBI:18420"/>
    </cofactor>
</comment>
<dbReference type="PIRSF" id="PIRSF015582">
    <property type="entry name" value="Cit_lyase_B"/>
    <property type="match status" value="1"/>
</dbReference>
<dbReference type="InterPro" id="IPR040442">
    <property type="entry name" value="Pyrv_kinase-like_dom_sf"/>
</dbReference>
<evidence type="ECO:0000256" key="1">
    <source>
        <dbReference type="ARBA" id="ARBA00001946"/>
    </source>
</evidence>
<dbReference type="PANTHER" id="PTHR32308">
    <property type="entry name" value="LYASE BETA SUBUNIT, PUTATIVE (AFU_ORTHOLOGUE AFUA_4G13030)-RELATED"/>
    <property type="match status" value="1"/>
</dbReference>
<comment type="similarity">
    <text evidence="2">Belongs to the HpcH/HpaI aldolase family.</text>
</comment>
<feature type="binding site" evidence="5">
    <location>
        <position position="66"/>
    </location>
    <ligand>
        <name>substrate</name>
    </ligand>
</feature>
<dbReference type="AlphaFoldDB" id="A0A5B8IVP9"/>
<reference evidence="8 9" key="1">
    <citation type="submission" date="2019-07" db="EMBL/GenBank/DDBJ databases">
        <title>Litoreibacter alkalisoli sp. nov., isolated from saline-alkaline soil.</title>
        <authorList>
            <person name="Wang S."/>
            <person name="Xu L."/>
            <person name="Xing Y.-T."/>
            <person name="Sun J.-Q."/>
        </authorList>
    </citation>
    <scope>NUCLEOTIDE SEQUENCE [LARGE SCALE GENOMIC DNA]</scope>
    <source>
        <strain evidence="8 9">LN3S51</strain>
    </source>
</reference>
<sequence length="281" mass="29512">MQLLRSMLYVPGSRVSAIEKARELPADAVILDLEDAVIPDQKPGARKAVADVLSAGGFGPRAALVRVNAGGTPWHHEDVSMVAVSGAAGVVLPKAEDPSQVEAVAARLDDEMSVWAMIETPRGVLAAERIASTSGVAGLIAGTNDLRLDLQAKVSPDRAALTHALQMIVLAARAAGVAAIDGVFNAPKDAEGLRRECLQGRLFGFDGKTLIHPEQLGIANDVFGPTPDEVSFAARQIEGFTSAQANGQGVAVVDGVIVEELHVRSARQLIVKADLIRDRGW</sequence>
<evidence type="ECO:0000256" key="3">
    <source>
        <dbReference type="ARBA" id="ARBA00022723"/>
    </source>
</evidence>
<dbReference type="GO" id="GO:0000287">
    <property type="term" value="F:magnesium ion binding"/>
    <property type="evidence" value="ECO:0007669"/>
    <property type="project" value="TreeGrafter"/>
</dbReference>
<feature type="binding site" evidence="6">
    <location>
        <position position="119"/>
    </location>
    <ligand>
        <name>Mg(2+)</name>
        <dbReference type="ChEBI" id="CHEBI:18420"/>
    </ligand>
</feature>
<name>A0A5B8IVP9_9RHOB</name>
<dbReference type="OrthoDB" id="9800547at2"/>
<proteinExistence type="inferred from homology"/>
<keyword evidence="8" id="KW-0456">Lyase</keyword>
<evidence type="ECO:0000256" key="2">
    <source>
        <dbReference type="ARBA" id="ARBA00005568"/>
    </source>
</evidence>
<dbReference type="Pfam" id="PF03328">
    <property type="entry name" value="HpcH_HpaI"/>
    <property type="match status" value="1"/>
</dbReference>
<keyword evidence="3 6" id="KW-0479">Metal-binding</keyword>
<keyword evidence="9" id="KW-1185">Reference proteome</keyword>
<accession>A0A5B8IVP9</accession>
<dbReference type="InterPro" id="IPR005000">
    <property type="entry name" value="Aldolase/citrate-lyase_domain"/>
</dbReference>
<dbReference type="SUPFAM" id="SSF51621">
    <property type="entry name" value="Phosphoenolpyruvate/pyruvate domain"/>
    <property type="match status" value="1"/>
</dbReference>
<feature type="binding site" evidence="6">
    <location>
        <position position="145"/>
    </location>
    <ligand>
        <name>Mg(2+)</name>
        <dbReference type="ChEBI" id="CHEBI:18420"/>
    </ligand>
</feature>
<gene>
    <name evidence="8" type="ORF">FPZ52_01350</name>
</gene>
<evidence type="ECO:0000256" key="4">
    <source>
        <dbReference type="ARBA" id="ARBA00022842"/>
    </source>
</evidence>
<dbReference type="InterPro" id="IPR011206">
    <property type="entry name" value="Citrate_lyase_beta/mcl1/mcl2"/>
</dbReference>
<dbReference type="EMBL" id="CP042261">
    <property type="protein sequence ID" value="QDY70192.1"/>
    <property type="molecule type" value="Genomic_DNA"/>
</dbReference>
<evidence type="ECO:0000313" key="8">
    <source>
        <dbReference type="EMBL" id="QDY70192.1"/>
    </source>
</evidence>
<dbReference type="KEGG" id="lit:FPZ52_01350"/>
<evidence type="ECO:0000256" key="6">
    <source>
        <dbReference type="PIRSR" id="PIRSR015582-2"/>
    </source>
</evidence>
<evidence type="ECO:0000259" key="7">
    <source>
        <dbReference type="Pfam" id="PF03328"/>
    </source>
</evidence>
<dbReference type="GO" id="GO:0016829">
    <property type="term" value="F:lyase activity"/>
    <property type="evidence" value="ECO:0007669"/>
    <property type="project" value="UniProtKB-KW"/>
</dbReference>
<dbReference type="GO" id="GO:0006107">
    <property type="term" value="P:oxaloacetate metabolic process"/>
    <property type="evidence" value="ECO:0007669"/>
    <property type="project" value="TreeGrafter"/>
</dbReference>